<dbReference type="InterPro" id="IPR052586">
    <property type="entry name" value="ASCC2"/>
</dbReference>
<evidence type="ECO:0000313" key="3">
    <source>
        <dbReference type="EMBL" id="KAF2085329.1"/>
    </source>
</evidence>
<protein>
    <recommendedName>
        <fullName evidence="2">CUE domain-containing protein</fullName>
    </recommendedName>
</protein>
<dbReference type="SMART" id="SM00546">
    <property type="entry name" value="CUE"/>
    <property type="match status" value="1"/>
</dbReference>
<gene>
    <name evidence="3" type="ORF">K490DRAFT_46819</name>
</gene>
<feature type="region of interest" description="Disordered" evidence="1">
    <location>
        <begin position="566"/>
        <end position="666"/>
    </location>
</feature>
<dbReference type="CDD" id="cd14364">
    <property type="entry name" value="CUE_ASCC2"/>
    <property type="match status" value="1"/>
</dbReference>
<feature type="region of interest" description="Disordered" evidence="1">
    <location>
        <begin position="381"/>
        <end position="412"/>
    </location>
</feature>
<dbReference type="Pfam" id="PF02845">
    <property type="entry name" value="CUE"/>
    <property type="match status" value="1"/>
</dbReference>
<reference evidence="3" key="1">
    <citation type="journal article" date="2020" name="Stud. Mycol.">
        <title>101 Dothideomycetes genomes: a test case for predicting lifestyles and emergence of pathogens.</title>
        <authorList>
            <person name="Haridas S."/>
            <person name="Albert R."/>
            <person name="Binder M."/>
            <person name="Bloem J."/>
            <person name="Labutti K."/>
            <person name="Salamov A."/>
            <person name="Andreopoulos B."/>
            <person name="Baker S."/>
            <person name="Barry K."/>
            <person name="Bills G."/>
            <person name="Bluhm B."/>
            <person name="Cannon C."/>
            <person name="Castanera R."/>
            <person name="Culley D."/>
            <person name="Daum C."/>
            <person name="Ezra D."/>
            <person name="Gonzalez J."/>
            <person name="Henrissat B."/>
            <person name="Kuo A."/>
            <person name="Liang C."/>
            <person name="Lipzen A."/>
            <person name="Lutzoni F."/>
            <person name="Magnuson J."/>
            <person name="Mondo S."/>
            <person name="Nolan M."/>
            <person name="Ohm R."/>
            <person name="Pangilinan J."/>
            <person name="Park H.-J."/>
            <person name="Ramirez L."/>
            <person name="Alfaro M."/>
            <person name="Sun H."/>
            <person name="Tritt A."/>
            <person name="Yoshinaga Y."/>
            <person name="Zwiers L.-H."/>
            <person name="Turgeon B."/>
            <person name="Goodwin S."/>
            <person name="Spatafora J."/>
            <person name="Crous P."/>
            <person name="Grigoriev I."/>
        </authorList>
    </citation>
    <scope>NUCLEOTIDE SEQUENCE</scope>
    <source>
        <strain evidence="3">CBS 121410</strain>
    </source>
</reference>
<dbReference type="EMBL" id="ML978731">
    <property type="protein sequence ID" value="KAF2085329.1"/>
    <property type="molecule type" value="Genomic_DNA"/>
</dbReference>
<feature type="domain" description="CUE" evidence="2">
    <location>
        <begin position="329"/>
        <end position="372"/>
    </location>
</feature>
<feature type="compositionally biased region" description="Gly residues" evidence="1">
    <location>
        <begin position="591"/>
        <end position="623"/>
    </location>
</feature>
<name>A0A9P4HP76_9PEZI</name>
<sequence length="666" mass="72785">MTSLPPIAPFPPASLRSGIPSEEWSAFLNAWVTLVQAHLQLPPQEFSVAAKGDSPLPAFLVSYFHEFSRTTPGDPYFQSSEAAELKRLCFLLCHRSLSADQVPARLLEWTFLADLSHVLLRSARLRDLIHSVWKRKSHEIEPGLQRLKNSLTKVLDSPDPAAAEDDLKQIVSLLHVSHDIGEFFIVGSDFLDALCAGYVKATPQFRPKIVAVALLGLSSLTKGEKPKYSLLSDHLYSLKNNAEALPKSGVPGSLLCDLVTNTPLLSRIRDSVTGNEGTRAKNLAASLSTFKDPSITRPKKLLRRKVDKGKGKNDHDEYGHGALGGVHVHRMSLITQVQDLFPDLGSAFVIKLLDEYNDDVEQVTAHLLDNSLPPHLDAADRSANIDTSTRETPVDYASHLPPRSTPPPQRRNVFDNDEFDRLAVDASRLHIGRKNEKLTADAILYDRQAAPAKASILSALAAFDADDDERDDSYDIEDVGGTVDNAIPGNVEDAELRDRNEEALFRAYSMSRDVFKRDAATRRSRAREALRSETGMTNETIEGWAIMAERDPRKLRRLEAKFSAFTGRQQELPSTAYRESPVESGAEDSEGFGGRGGRGGLRGGGPGRGRGRGGRGGGGGGSVAGPSDDKATQASRQRKEANKGSRANHNRREGRAQKMAKGGFPG</sequence>
<dbReference type="PROSITE" id="PS51140">
    <property type="entry name" value="CUE"/>
    <property type="match status" value="1"/>
</dbReference>
<feature type="compositionally biased region" description="Basic and acidic residues" evidence="1">
    <location>
        <begin position="627"/>
        <end position="643"/>
    </location>
</feature>
<accession>A0A9P4HP76</accession>
<evidence type="ECO:0000256" key="1">
    <source>
        <dbReference type="SAM" id="MobiDB-lite"/>
    </source>
</evidence>
<dbReference type="Proteomes" id="UP000799776">
    <property type="component" value="Unassembled WGS sequence"/>
</dbReference>
<evidence type="ECO:0000259" key="2">
    <source>
        <dbReference type="PROSITE" id="PS51140"/>
    </source>
</evidence>
<dbReference type="PANTHER" id="PTHR21494:SF0">
    <property type="entry name" value="ACTIVATING SIGNAL COINTEGRATOR 1 COMPLEX SUBUNIT 2"/>
    <property type="match status" value="1"/>
</dbReference>
<dbReference type="OrthoDB" id="5577209at2759"/>
<dbReference type="Gene3D" id="1.10.8.10">
    <property type="entry name" value="DNA helicase RuvA subunit, C-terminal domain"/>
    <property type="match status" value="1"/>
</dbReference>
<organism evidence="3 4">
    <name type="scientific">Saccharata proteae CBS 121410</name>
    <dbReference type="NCBI Taxonomy" id="1314787"/>
    <lineage>
        <taxon>Eukaryota</taxon>
        <taxon>Fungi</taxon>
        <taxon>Dikarya</taxon>
        <taxon>Ascomycota</taxon>
        <taxon>Pezizomycotina</taxon>
        <taxon>Dothideomycetes</taxon>
        <taxon>Dothideomycetes incertae sedis</taxon>
        <taxon>Botryosphaeriales</taxon>
        <taxon>Saccharataceae</taxon>
        <taxon>Saccharata</taxon>
    </lineage>
</organism>
<dbReference type="InterPro" id="IPR003892">
    <property type="entry name" value="CUE"/>
</dbReference>
<dbReference type="InterPro" id="IPR041800">
    <property type="entry name" value="ASCC2_CUE"/>
</dbReference>
<comment type="caution">
    <text evidence="3">The sequence shown here is derived from an EMBL/GenBank/DDBJ whole genome shotgun (WGS) entry which is preliminary data.</text>
</comment>
<evidence type="ECO:0000313" key="4">
    <source>
        <dbReference type="Proteomes" id="UP000799776"/>
    </source>
</evidence>
<dbReference type="SUPFAM" id="SSF46934">
    <property type="entry name" value="UBA-like"/>
    <property type="match status" value="1"/>
</dbReference>
<dbReference type="InterPro" id="IPR009060">
    <property type="entry name" value="UBA-like_sf"/>
</dbReference>
<keyword evidence="4" id="KW-1185">Reference proteome</keyword>
<dbReference type="GO" id="GO:0043130">
    <property type="term" value="F:ubiquitin binding"/>
    <property type="evidence" value="ECO:0007669"/>
    <property type="project" value="InterPro"/>
</dbReference>
<dbReference type="AlphaFoldDB" id="A0A9P4HP76"/>
<proteinExistence type="predicted"/>
<dbReference type="PANTHER" id="PTHR21494">
    <property type="entry name" value="ACTIVATING SIGNAL COINTEGRATOR 1 COMPLEX SUBUNIT 2 ASC-1 COMPLEX SUBUNIT P100"/>
    <property type="match status" value="1"/>
</dbReference>